<evidence type="ECO:0000313" key="4">
    <source>
        <dbReference type="Proteomes" id="UP001239680"/>
    </source>
</evidence>
<feature type="coiled-coil region" evidence="1">
    <location>
        <begin position="53"/>
        <end position="83"/>
    </location>
</feature>
<feature type="compositionally biased region" description="Pro residues" evidence="2">
    <location>
        <begin position="178"/>
        <end position="207"/>
    </location>
</feature>
<protein>
    <submittedName>
        <fullName evidence="3">OmpH family outer membrane protein</fullName>
    </submittedName>
</protein>
<gene>
    <name evidence="3" type="ORF">Q9295_16685</name>
</gene>
<dbReference type="SUPFAM" id="SSF111384">
    <property type="entry name" value="OmpH-like"/>
    <property type="match status" value="1"/>
</dbReference>
<name>A0ABU0W1X6_9RHOB</name>
<sequence length="207" mass="22238">MLVASPRQAVAEDRTQFQGVIGQLTPLTQTAPAVVTLDADRFFRESAWGRAVIAALEVERDNLAAENRRIEEALQKEEQALTERRSAVPAADFSRIARDFDMRVEGIRRAQDTKSQALIATRDAEQRAFFAAAGPVLRQVMMESGASAILASGAVLMAVTEADITAAAIERMDATHPKPLPVPTPEPVPAPQPPASPAPEVQPDPAP</sequence>
<reference evidence="3 4" key="1">
    <citation type="submission" date="2023-08" db="EMBL/GenBank/DDBJ databases">
        <title>Characterization of two Paracoccaceae strains isolated from Phycosphere and proposal of Xinfangfangia lacusdiani sp. nov.</title>
        <authorList>
            <person name="Deng Y."/>
            <person name="Zhang Y.Q."/>
        </authorList>
    </citation>
    <scope>NUCLEOTIDE SEQUENCE [LARGE SCALE GENOMIC DNA]</scope>
    <source>
        <strain evidence="3 4">CPCC 101601</strain>
    </source>
</reference>
<accession>A0ABU0W1X6</accession>
<proteinExistence type="predicted"/>
<evidence type="ECO:0000313" key="3">
    <source>
        <dbReference type="EMBL" id="MDQ2068013.1"/>
    </source>
</evidence>
<dbReference type="EMBL" id="JAVDBT010000020">
    <property type="protein sequence ID" value="MDQ2068013.1"/>
    <property type="molecule type" value="Genomic_DNA"/>
</dbReference>
<dbReference type="Gene3D" id="3.30.910.20">
    <property type="entry name" value="Skp domain"/>
    <property type="match status" value="1"/>
</dbReference>
<evidence type="ECO:0000256" key="2">
    <source>
        <dbReference type="SAM" id="MobiDB-lite"/>
    </source>
</evidence>
<organism evidence="3 4">
    <name type="scientific">Pseudogemmobacter lacusdianii</name>
    <dbReference type="NCBI Taxonomy" id="3069608"/>
    <lineage>
        <taxon>Bacteria</taxon>
        <taxon>Pseudomonadati</taxon>
        <taxon>Pseudomonadota</taxon>
        <taxon>Alphaproteobacteria</taxon>
        <taxon>Rhodobacterales</taxon>
        <taxon>Paracoccaceae</taxon>
        <taxon>Pseudogemmobacter</taxon>
    </lineage>
</organism>
<keyword evidence="1" id="KW-0175">Coiled coil</keyword>
<dbReference type="Pfam" id="PF03938">
    <property type="entry name" value="OmpH"/>
    <property type="match status" value="1"/>
</dbReference>
<feature type="region of interest" description="Disordered" evidence="2">
    <location>
        <begin position="175"/>
        <end position="207"/>
    </location>
</feature>
<comment type="caution">
    <text evidence="3">The sequence shown here is derived from an EMBL/GenBank/DDBJ whole genome shotgun (WGS) entry which is preliminary data.</text>
</comment>
<dbReference type="RefSeq" id="WP_306681725.1">
    <property type="nucleotide sequence ID" value="NZ_JAVDBT010000020.1"/>
</dbReference>
<dbReference type="InterPro" id="IPR024930">
    <property type="entry name" value="Skp_dom_sf"/>
</dbReference>
<dbReference type="Proteomes" id="UP001239680">
    <property type="component" value="Unassembled WGS sequence"/>
</dbReference>
<evidence type="ECO:0000256" key="1">
    <source>
        <dbReference type="SAM" id="Coils"/>
    </source>
</evidence>
<dbReference type="InterPro" id="IPR005632">
    <property type="entry name" value="Chaperone_Skp"/>
</dbReference>
<keyword evidence="4" id="KW-1185">Reference proteome</keyword>
<dbReference type="SMART" id="SM00935">
    <property type="entry name" value="OmpH"/>
    <property type="match status" value="1"/>
</dbReference>